<dbReference type="InterPro" id="IPR002347">
    <property type="entry name" value="SDR_fam"/>
</dbReference>
<dbReference type="SUPFAM" id="SSF51735">
    <property type="entry name" value="NAD(P)-binding Rossmann-fold domains"/>
    <property type="match status" value="1"/>
</dbReference>
<dbReference type="GO" id="GO:0035527">
    <property type="term" value="F:3-hydroxypropionate dehydrogenase (NADP+) activity"/>
    <property type="evidence" value="ECO:0007669"/>
    <property type="project" value="UniProtKB-EC"/>
</dbReference>
<evidence type="ECO:0000256" key="2">
    <source>
        <dbReference type="ARBA" id="ARBA00023002"/>
    </source>
</evidence>
<reference evidence="11" key="1">
    <citation type="submission" date="2019-08" db="EMBL/GenBank/DDBJ databases">
        <authorList>
            <person name="Kucharzyk K."/>
            <person name="Murdoch R.W."/>
            <person name="Higgins S."/>
            <person name="Loffler F."/>
        </authorList>
    </citation>
    <scope>NUCLEOTIDE SEQUENCE</scope>
</reference>
<evidence type="ECO:0000256" key="3">
    <source>
        <dbReference type="ARBA" id="ARBA00043812"/>
    </source>
</evidence>
<dbReference type="EC" id="1.1.1.381" evidence="5"/>
<sequence length="192" mass="21383">MLLNIAGVDYEGGFLERERKEIVRIISLNNEATLRITHAILTRRRAGHPFYLLFTSSLASMYPMPLKATYAASKRFLLDFSVALREELKDQGVQVLALCPGGLATTKEALSGIAAQGFMGDLTTNPLEQVATKTISRLLSRSGVYVPGTFNQILNFCGKLLPRRWVAAAIYQRWNKAQQQWNPAQISTHTQA</sequence>
<evidence type="ECO:0000256" key="10">
    <source>
        <dbReference type="ARBA" id="ARBA00047274"/>
    </source>
</evidence>
<dbReference type="InterPro" id="IPR036291">
    <property type="entry name" value="NAD(P)-bd_dom_sf"/>
</dbReference>
<dbReference type="Pfam" id="PF00106">
    <property type="entry name" value="adh_short"/>
    <property type="match status" value="1"/>
</dbReference>
<accession>A0A645EJ32</accession>
<name>A0A645EJ32_9ZZZZ</name>
<comment type="catalytic activity">
    <reaction evidence="10">
        <text>3-hydroxypropanoate + NADP(+) = 3-oxopropanoate + NADPH + H(+)</text>
        <dbReference type="Rhea" id="RHEA:26438"/>
        <dbReference type="ChEBI" id="CHEBI:15378"/>
        <dbReference type="ChEBI" id="CHEBI:16510"/>
        <dbReference type="ChEBI" id="CHEBI:33190"/>
        <dbReference type="ChEBI" id="CHEBI:57783"/>
        <dbReference type="ChEBI" id="CHEBI:58349"/>
        <dbReference type="EC" id="1.1.1.298"/>
    </reaction>
</comment>
<comment type="similarity">
    <text evidence="1">Belongs to the short-chain dehydrogenases/reductases (SDR) family.</text>
</comment>
<evidence type="ECO:0000256" key="1">
    <source>
        <dbReference type="ARBA" id="ARBA00006484"/>
    </source>
</evidence>
<dbReference type="PANTHER" id="PTHR43086">
    <property type="entry name" value="VERY-LONG-CHAIN 3-OXOOACYL-COA REDUCTASE"/>
    <property type="match status" value="1"/>
</dbReference>
<evidence type="ECO:0000256" key="6">
    <source>
        <dbReference type="ARBA" id="ARBA00044065"/>
    </source>
</evidence>
<dbReference type="InterPro" id="IPR020904">
    <property type="entry name" value="Sc_DH/Rdtase_CS"/>
</dbReference>
<proteinExistence type="inferred from homology"/>
<evidence type="ECO:0000256" key="7">
    <source>
        <dbReference type="ARBA" id="ARBA00044271"/>
    </source>
</evidence>
<dbReference type="EMBL" id="VSSQ01047300">
    <property type="protein sequence ID" value="MPN01282.1"/>
    <property type="molecule type" value="Genomic_DNA"/>
</dbReference>
<gene>
    <name evidence="11" type="ORF">SDC9_148488</name>
</gene>
<protein>
    <recommendedName>
        <fullName evidence="6">NADP-dependent 3-hydroxy acid dehydrogenase YdfG</fullName>
        <ecNumber evidence="4">1.1.1.298</ecNumber>
        <ecNumber evidence="5">1.1.1.381</ecNumber>
    </recommendedName>
    <alternativeName>
        <fullName evidence="8">L-allo-threonine dehydrogenase</fullName>
    </alternativeName>
    <alternativeName>
        <fullName evidence="7">Malonic semialdehyde reductase</fullName>
    </alternativeName>
</protein>
<comment type="caution">
    <text evidence="11">The sequence shown here is derived from an EMBL/GenBank/DDBJ whole genome shotgun (WGS) entry which is preliminary data.</text>
</comment>
<comment type="function">
    <text evidence="9">NADP-dependent dehydrogenase with broad substrate specificity acting on 3-hydroxy acids. Catalyzes the NADP-dependent oxidation of L-allo-threonine to L-2-amino-3-keto-butyrate, which is spontaneously decarboxylated into aminoacetone. Also acts on D-threonine, L-serine, D-serine, D-3-hydroxyisobutyrate, L-3-hydroxyisobutyrate, D-glycerate and L-glycerate. Able to catalyze the reduction of the malonic semialdehyde to 3-hydroxypropionic acid. YdfG is apparently supplementing RutE, the presumed malonic semialdehyde reductase involved in pyrimidine degradation since both are able to detoxify malonic semialdehyde.</text>
</comment>
<organism evidence="11">
    <name type="scientific">bioreactor metagenome</name>
    <dbReference type="NCBI Taxonomy" id="1076179"/>
    <lineage>
        <taxon>unclassified sequences</taxon>
        <taxon>metagenomes</taxon>
        <taxon>ecological metagenomes</taxon>
    </lineage>
</organism>
<dbReference type="PANTHER" id="PTHR43086:SF3">
    <property type="entry name" value="NADP-DEPENDENT 3-HYDROXY ACID DEHYDROGENASE YDFG"/>
    <property type="match status" value="1"/>
</dbReference>
<dbReference type="AlphaFoldDB" id="A0A645EJ32"/>
<keyword evidence="2" id="KW-0560">Oxidoreductase</keyword>
<evidence type="ECO:0000256" key="9">
    <source>
        <dbReference type="ARBA" id="ARBA00045650"/>
    </source>
</evidence>
<dbReference type="EC" id="1.1.1.298" evidence="4"/>
<comment type="catalytic activity">
    <reaction evidence="3">
        <text>L-allo-threonine + NADP(+) = aminoacetone + CO2 + NADPH</text>
        <dbReference type="Rhea" id="RHEA:43524"/>
        <dbReference type="ChEBI" id="CHEBI:16526"/>
        <dbReference type="ChEBI" id="CHEBI:57783"/>
        <dbReference type="ChEBI" id="CHEBI:58320"/>
        <dbReference type="ChEBI" id="CHEBI:58349"/>
        <dbReference type="ChEBI" id="CHEBI:58585"/>
        <dbReference type="EC" id="1.1.1.381"/>
    </reaction>
</comment>
<dbReference type="Gene3D" id="3.40.50.720">
    <property type="entry name" value="NAD(P)-binding Rossmann-like Domain"/>
    <property type="match status" value="1"/>
</dbReference>
<evidence type="ECO:0000256" key="4">
    <source>
        <dbReference type="ARBA" id="ARBA00044050"/>
    </source>
</evidence>
<evidence type="ECO:0000256" key="5">
    <source>
        <dbReference type="ARBA" id="ARBA00044059"/>
    </source>
</evidence>
<evidence type="ECO:0000313" key="11">
    <source>
        <dbReference type="EMBL" id="MPN01282.1"/>
    </source>
</evidence>
<dbReference type="PROSITE" id="PS00061">
    <property type="entry name" value="ADH_SHORT"/>
    <property type="match status" value="1"/>
</dbReference>
<evidence type="ECO:0000256" key="8">
    <source>
        <dbReference type="ARBA" id="ARBA00044349"/>
    </source>
</evidence>